<dbReference type="InterPro" id="IPR036188">
    <property type="entry name" value="FAD/NAD-bd_sf"/>
</dbReference>
<evidence type="ECO:0000313" key="3">
    <source>
        <dbReference type="EMBL" id="NEC01300.1"/>
    </source>
</evidence>
<dbReference type="SUPFAM" id="SSF51905">
    <property type="entry name" value="FAD/NAD(P)-binding domain"/>
    <property type="match status" value="1"/>
</dbReference>
<dbReference type="RefSeq" id="WP_164270018.1">
    <property type="nucleotide sequence ID" value="NZ_JAAGMS010000286.1"/>
</dbReference>
<dbReference type="PRINTS" id="PR00411">
    <property type="entry name" value="PNDRDTASEI"/>
</dbReference>
<dbReference type="Pfam" id="PF07992">
    <property type="entry name" value="Pyr_redox_2"/>
    <property type="match status" value="1"/>
</dbReference>
<proteinExistence type="predicted"/>
<accession>A0A7K3RGH4</accession>
<comment type="caution">
    <text evidence="3">The sequence shown here is derived from an EMBL/GenBank/DDBJ whole genome shotgun (WGS) entry which is preliminary data.</text>
</comment>
<reference evidence="3 4" key="1">
    <citation type="submission" date="2020-01" db="EMBL/GenBank/DDBJ databases">
        <title>Insect and environment-associated Actinomycetes.</title>
        <authorList>
            <person name="Currrie C."/>
            <person name="Chevrette M."/>
            <person name="Carlson C."/>
            <person name="Stubbendieck R."/>
            <person name="Wendt-Pienkowski E."/>
        </authorList>
    </citation>
    <scope>NUCLEOTIDE SEQUENCE [LARGE SCALE GENOMIC DNA]</scope>
    <source>
        <strain evidence="3 4">SID7903</strain>
    </source>
</reference>
<feature type="non-terminal residue" evidence="3">
    <location>
        <position position="244"/>
    </location>
</feature>
<name>A0A7K3RGH4_STRAQ</name>
<dbReference type="Gene3D" id="3.50.50.60">
    <property type="entry name" value="FAD/NAD(P)-binding domain"/>
    <property type="match status" value="1"/>
</dbReference>
<dbReference type="EMBL" id="JAAGMS010000286">
    <property type="protein sequence ID" value="NEC01300.1"/>
    <property type="molecule type" value="Genomic_DNA"/>
</dbReference>
<dbReference type="InterPro" id="IPR023753">
    <property type="entry name" value="FAD/NAD-binding_dom"/>
</dbReference>
<dbReference type="Proteomes" id="UP000470951">
    <property type="component" value="Unassembled WGS sequence"/>
</dbReference>
<gene>
    <name evidence="3" type="ORF">G3I58_25425</name>
</gene>
<keyword evidence="1" id="KW-0560">Oxidoreductase</keyword>
<feature type="domain" description="FAD/NAD(P)-binding" evidence="2">
    <location>
        <begin position="6"/>
        <end position="242"/>
    </location>
</feature>
<evidence type="ECO:0000313" key="4">
    <source>
        <dbReference type="Proteomes" id="UP000470951"/>
    </source>
</evidence>
<dbReference type="PANTHER" id="PTHR42949:SF3">
    <property type="entry name" value="ANAEROBIC GLYCEROL-3-PHOSPHATE DEHYDROGENASE SUBUNIT B"/>
    <property type="match status" value="1"/>
</dbReference>
<dbReference type="PANTHER" id="PTHR42949">
    <property type="entry name" value="ANAEROBIC GLYCEROL-3-PHOSPHATE DEHYDROGENASE SUBUNIT B"/>
    <property type="match status" value="1"/>
</dbReference>
<sequence length="244" mass="25122">MSEAADLVVVGAGPAGMAAAATALDGGLRVVLVDSGAAPGGQFWRHPPLSAREALPTADLHHGLNTYRALCATLSAHERTGRLTLLLNHHVWTTVREEDGFAVHAVDRGRAPEERAVALRAPALLVATGAYDRQLPFPGWDLPGVLTAGGLQSLLKGGGVVAGSRVVLGGTGPFLLPVAAALAARGAKVVAVCEAAAPSAWLRHPAALLRNPAKWAEGARYAATLARHRVPVRTRTAIVGAEGE</sequence>
<protein>
    <submittedName>
        <fullName evidence="3">FAD-dependent oxidoreductase</fullName>
    </submittedName>
</protein>
<evidence type="ECO:0000259" key="2">
    <source>
        <dbReference type="Pfam" id="PF07992"/>
    </source>
</evidence>
<dbReference type="InterPro" id="IPR051691">
    <property type="entry name" value="Metab_Enz_Cyan_OpOx_G3PDH"/>
</dbReference>
<dbReference type="PRINTS" id="PR00368">
    <property type="entry name" value="FADPNR"/>
</dbReference>
<dbReference type="GO" id="GO:0016491">
    <property type="term" value="F:oxidoreductase activity"/>
    <property type="evidence" value="ECO:0007669"/>
    <property type="project" value="UniProtKB-KW"/>
</dbReference>
<organism evidence="3 4">
    <name type="scientific">Streptomyces anulatus</name>
    <name type="common">Streptomyces chrysomallus</name>
    <dbReference type="NCBI Taxonomy" id="1892"/>
    <lineage>
        <taxon>Bacteria</taxon>
        <taxon>Bacillati</taxon>
        <taxon>Actinomycetota</taxon>
        <taxon>Actinomycetes</taxon>
        <taxon>Kitasatosporales</taxon>
        <taxon>Streptomycetaceae</taxon>
        <taxon>Streptomyces</taxon>
    </lineage>
</organism>
<dbReference type="AlphaFoldDB" id="A0A7K3RGH4"/>
<evidence type="ECO:0000256" key="1">
    <source>
        <dbReference type="ARBA" id="ARBA00023002"/>
    </source>
</evidence>